<feature type="non-terminal residue" evidence="2">
    <location>
        <position position="134"/>
    </location>
</feature>
<feature type="non-terminal residue" evidence="2">
    <location>
        <position position="1"/>
    </location>
</feature>
<feature type="compositionally biased region" description="Polar residues" evidence="1">
    <location>
        <begin position="64"/>
        <end position="98"/>
    </location>
</feature>
<protein>
    <submittedName>
        <fullName evidence="2">Uncharacterized protein</fullName>
    </submittedName>
</protein>
<gene>
    <name evidence="2" type="primary">ORF13615</name>
</gene>
<evidence type="ECO:0000256" key="1">
    <source>
        <dbReference type="SAM" id="MobiDB-lite"/>
    </source>
</evidence>
<dbReference type="AlphaFoldDB" id="A0A0B6Y5F3"/>
<feature type="compositionally biased region" description="Basic and acidic residues" evidence="1">
    <location>
        <begin position="16"/>
        <end position="37"/>
    </location>
</feature>
<feature type="compositionally biased region" description="Basic residues" evidence="1">
    <location>
        <begin position="47"/>
        <end position="59"/>
    </location>
</feature>
<accession>A0A0B6Y5F3</accession>
<name>A0A0B6Y5F3_9EUPU</name>
<sequence length="134" mass="14853">LNLSSLPYSFLSTSHNDIESKLKVSKNEPSHLIEHSKNAVSSSEKPVKRRGRPPKHKHSPPSSIEMQIQGDSSVSNDSSMAIESKHSGNNFKKTTVESSLRVKEKPGFNHSPRRSGRTPARNSRFGDDFVDSIT</sequence>
<feature type="region of interest" description="Disordered" evidence="1">
    <location>
        <begin position="15"/>
        <end position="134"/>
    </location>
</feature>
<evidence type="ECO:0000313" key="2">
    <source>
        <dbReference type="EMBL" id="CEK51517.1"/>
    </source>
</evidence>
<dbReference type="EMBL" id="HACG01004652">
    <property type="protein sequence ID" value="CEK51517.1"/>
    <property type="molecule type" value="Transcribed_RNA"/>
</dbReference>
<organism evidence="2">
    <name type="scientific">Arion vulgaris</name>
    <dbReference type="NCBI Taxonomy" id="1028688"/>
    <lineage>
        <taxon>Eukaryota</taxon>
        <taxon>Metazoa</taxon>
        <taxon>Spiralia</taxon>
        <taxon>Lophotrochozoa</taxon>
        <taxon>Mollusca</taxon>
        <taxon>Gastropoda</taxon>
        <taxon>Heterobranchia</taxon>
        <taxon>Euthyneura</taxon>
        <taxon>Panpulmonata</taxon>
        <taxon>Eupulmonata</taxon>
        <taxon>Stylommatophora</taxon>
        <taxon>Helicina</taxon>
        <taxon>Arionoidea</taxon>
        <taxon>Arionidae</taxon>
        <taxon>Arion</taxon>
    </lineage>
</organism>
<reference evidence="2" key="1">
    <citation type="submission" date="2014-12" db="EMBL/GenBank/DDBJ databases">
        <title>Insight into the proteome of Arion vulgaris.</title>
        <authorList>
            <person name="Aradska J."/>
            <person name="Bulat T."/>
            <person name="Smidak R."/>
            <person name="Sarate P."/>
            <person name="Gangsoo J."/>
            <person name="Sialana F."/>
            <person name="Bilban M."/>
            <person name="Lubec G."/>
        </authorList>
    </citation>
    <scope>NUCLEOTIDE SEQUENCE</scope>
    <source>
        <tissue evidence="2">Skin</tissue>
    </source>
</reference>
<proteinExistence type="predicted"/>